<dbReference type="Pfam" id="PF04189">
    <property type="entry name" value="Gcd10p"/>
    <property type="match status" value="1"/>
</dbReference>
<evidence type="ECO:0000313" key="8">
    <source>
        <dbReference type="Proteomes" id="UP000242180"/>
    </source>
</evidence>
<dbReference type="GO" id="GO:0005634">
    <property type="term" value="C:nucleus"/>
    <property type="evidence" value="ECO:0007669"/>
    <property type="project" value="UniProtKB-SubCell"/>
</dbReference>
<dbReference type="AlphaFoldDB" id="A0A1X2HCY6"/>
<proteinExistence type="inferred from homology"/>
<keyword evidence="4" id="KW-0819">tRNA processing</keyword>
<keyword evidence="8" id="KW-1185">Reference proteome</keyword>
<dbReference type="PANTHER" id="PTHR12945">
    <property type="entry name" value="TRANSLATION INITIATION FACTOR EIF3-RELATED"/>
    <property type="match status" value="1"/>
</dbReference>
<comment type="similarity">
    <text evidence="2">Belongs to the TRM6/GCD10 family.</text>
</comment>
<evidence type="ECO:0000256" key="4">
    <source>
        <dbReference type="ARBA" id="ARBA00022694"/>
    </source>
</evidence>
<dbReference type="PANTHER" id="PTHR12945:SF0">
    <property type="entry name" value="TRNA (ADENINE(58)-N(1))-METHYLTRANSFERASE NON-CATALYTIC SUBUNIT TRM6"/>
    <property type="match status" value="1"/>
</dbReference>
<evidence type="ECO:0000256" key="1">
    <source>
        <dbReference type="ARBA" id="ARBA00004123"/>
    </source>
</evidence>
<evidence type="ECO:0000256" key="5">
    <source>
        <dbReference type="ARBA" id="ARBA00023242"/>
    </source>
</evidence>
<dbReference type="InParanoid" id="A0A1X2HCY6"/>
<gene>
    <name evidence="7" type="ORF">BCR43DRAFT_440482</name>
</gene>
<name>A0A1X2HCY6_SYNRA</name>
<dbReference type="Gene3D" id="3.10.330.20">
    <property type="match status" value="1"/>
</dbReference>
<dbReference type="Proteomes" id="UP000242180">
    <property type="component" value="Unassembled WGS sequence"/>
</dbReference>
<evidence type="ECO:0000313" key="7">
    <source>
        <dbReference type="EMBL" id="ORY96664.1"/>
    </source>
</evidence>
<evidence type="ECO:0000256" key="2">
    <source>
        <dbReference type="ARBA" id="ARBA00008320"/>
    </source>
</evidence>
<dbReference type="GO" id="GO:0031515">
    <property type="term" value="C:tRNA (m1A) methyltransferase complex"/>
    <property type="evidence" value="ECO:0007669"/>
    <property type="project" value="InterPro"/>
</dbReference>
<comment type="subcellular location">
    <subcellularLocation>
        <location evidence="1">Nucleus</location>
    </subcellularLocation>
</comment>
<dbReference type="EMBL" id="MCGN01000005">
    <property type="protein sequence ID" value="ORY96664.1"/>
    <property type="molecule type" value="Genomic_DNA"/>
</dbReference>
<dbReference type="OMA" id="YSIANHF"/>
<dbReference type="OrthoDB" id="10254665at2759"/>
<evidence type="ECO:0000256" key="6">
    <source>
        <dbReference type="ARBA" id="ARBA00032319"/>
    </source>
</evidence>
<accession>A0A1X2HCY6</accession>
<dbReference type="FunCoup" id="A0A1X2HCY6">
    <property type="interactions" value="549"/>
</dbReference>
<dbReference type="GO" id="GO:0030488">
    <property type="term" value="P:tRNA methylation"/>
    <property type="evidence" value="ECO:0007669"/>
    <property type="project" value="InterPro"/>
</dbReference>
<sequence length="340" mass="39061">MSNNKTEVGLSGVPVTTTEDDITDEFPHIHADQYVLIQLPSGNIKLINIKPNTQVNLGKFGTFQTDNLIGKPFGLSYEIYDQKGNIRPCRNLALFAVEDTGANNQMIKDDTAVQKMSYEEVEKLKQEGLKGNIPHEEIIQKIVASHTEFDKKTEFSKAKYIERKRKKFMKVFTPVRPTLYSIANHFFVRNPDKIKFLRMDTLSQLLSLANAHANSKFLVVDDTQGLIVSALAERMGGHGRILAITENETHNYDVLRYLNLSKDVLNVVRTVPMSKVDEDVPFDKWVDKPEEEVAAMDEYGQRHYHRRKLLHEYKNESRRLLYEGGYDGYEWKDDLLCVTC</sequence>
<dbReference type="InterPro" id="IPR017423">
    <property type="entry name" value="TRM6"/>
</dbReference>
<reference evidence="7 8" key="1">
    <citation type="submission" date="2016-07" db="EMBL/GenBank/DDBJ databases">
        <title>Pervasive Adenine N6-methylation of Active Genes in Fungi.</title>
        <authorList>
            <consortium name="DOE Joint Genome Institute"/>
            <person name="Mondo S.J."/>
            <person name="Dannebaum R.O."/>
            <person name="Kuo R.C."/>
            <person name="Labutti K."/>
            <person name="Haridas S."/>
            <person name="Kuo A."/>
            <person name="Salamov A."/>
            <person name="Ahrendt S.R."/>
            <person name="Lipzen A."/>
            <person name="Sullivan W."/>
            <person name="Andreopoulos W.B."/>
            <person name="Clum A."/>
            <person name="Lindquist E."/>
            <person name="Daum C."/>
            <person name="Ramamoorthy G.K."/>
            <person name="Gryganskyi A."/>
            <person name="Culley D."/>
            <person name="Magnuson J.K."/>
            <person name="James T.Y."/>
            <person name="O'Malley M.A."/>
            <person name="Stajich J.E."/>
            <person name="Spatafora J.W."/>
            <person name="Visel A."/>
            <person name="Grigoriev I.V."/>
        </authorList>
    </citation>
    <scope>NUCLEOTIDE SEQUENCE [LARGE SCALE GENOMIC DNA]</scope>
    <source>
        <strain evidence="7 8">NRRL 2496</strain>
    </source>
</reference>
<dbReference type="STRING" id="13706.A0A1X2HCY6"/>
<protein>
    <recommendedName>
        <fullName evidence="3">tRNA (adenine(58)-N(1))-methyltransferase non-catalytic subunit TRM6</fullName>
    </recommendedName>
    <alternativeName>
        <fullName evidence="6">tRNA(m1A58)-methyltransferase subunit TRM6</fullName>
    </alternativeName>
</protein>
<comment type="caution">
    <text evidence="7">The sequence shown here is derived from an EMBL/GenBank/DDBJ whole genome shotgun (WGS) entry which is preliminary data.</text>
</comment>
<organism evidence="7 8">
    <name type="scientific">Syncephalastrum racemosum</name>
    <name type="common">Filamentous fungus</name>
    <dbReference type="NCBI Taxonomy" id="13706"/>
    <lineage>
        <taxon>Eukaryota</taxon>
        <taxon>Fungi</taxon>
        <taxon>Fungi incertae sedis</taxon>
        <taxon>Mucoromycota</taxon>
        <taxon>Mucoromycotina</taxon>
        <taxon>Mucoromycetes</taxon>
        <taxon>Mucorales</taxon>
        <taxon>Syncephalastraceae</taxon>
        <taxon>Syncephalastrum</taxon>
    </lineage>
</organism>
<keyword evidence="5" id="KW-0539">Nucleus</keyword>
<evidence type="ECO:0000256" key="3">
    <source>
        <dbReference type="ARBA" id="ARBA00021704"/>
    </source>
</evidence>